<protein>
    <submittedName>
        <fullName evidence="2">Polymerase</fullName>
    </submittedName>
</protein>
<dbReference type="Gene3D" id="2.40.160.50">
    <property type="entry name" value="membrane protein fhac: a member of the omp85/tpsb transporter family"/>
    <property type="match status" value="1"/>
</dbReference>
<evidence type="ECO:0000313" key="3">
    <source>
        <dbReference type="Proteomes" id="UP001139450"/>
    </source>
</evidence>
<comment type="caution">
    <text evidence="2">The sequence shown here is derived from an EMBL/GenBank/DDBJ whole genome shotgun (WGS) entry which is preliminary data.</text>
</comment>
<dbReference type="RefSeq" id="WP_245132937.1">
    <property type="nucleotide sequence ID" value="NZ_JALJEJ010000014.1"/>
</dbReference>
<feature type="signal peptide" evidence="1">
    <location>
        <begin position="1"/>
        <end position="19"/>
    </location>
</feature>
<accession>A0A9X1X7K4</accession>
<dbReference type="AlphaFoldDB" id="A0A9X1X7K4"/>
<dbReference type="EMBL" id="JALJEJ010000014">
    <property type="protein sequence ID" value="MCJ8211895.1"/>
    <property type="molecule type" value="Genomic_DNA"/>
</dbReference>
<reference evidence="2" key="1">
    <citation type="submission" date="2022-04" db="EMBL/GenBank/DDBJ databases">
        <title>Mucilaginibacter sp. RS28 isolated from freshwater.</title>
        <authorList>
            <person name="Ko S.-R."/>
        </authorList>
    </citation>
    <scope>NUCLEOTIDE SEQUENCE</scope>
    <source>
        <strain evidence="2">RS28</strain>
    </source>
</reference>
<gene>
    <name evidence="2" type="ORF">MUY27_19410</name>
</gene>
<feature type="chain" id="PRO_5040898595" evidence="1">
    <location>
        <begin position="20"/>
        <end position="381"/>
    </location>
</feature>
<keyword evidence="1" id="KW-0732">Signal</keyword>
<evidence type="ECO:0000256" key="1">
    <source>
        <dbReference type="SAM" id="SignalP"/>
    </source>
</evidence>
<dbReference type="Proteomes" id="UP001139450">
    <property type="component" value="Unassembled WGS sequence"/>
</dbReference>
<evidence type="ECO:0000313" key="2">
    <source>
        <dbReference type="EMBL" id="MCJ8211895.1"/>
    </source>
</evidence>
<name>A0A9X1X7K4_9SPHI</name>
<sequence>MKKLLLLVLLLSPFTPALAQTWLPKFTPRFIRRMLFEKDSSKRSSVFPLPVLGSAPETGIEVGGSVLYSFYTDTLNKGTRVSNVFGYATITTKGQERLSLSSSYWTPQNKWHYTAAVSFINFPANFYGIGNNTLKANEDKLGQKRFRLSFETEKRFGKYIYAGLTLGGFNYSFHDHETGGIFTSDPRVEDRTGGSTIYAAPNFIYDSRNNNTYTTSGMIITSYYNLMQGMFGNNSYRGGFFNIEYSQFFSLSKKFVLGLDIQDQNLTGGRSPFYLMPTLGNDEMMRGYYNGRYRDRNLVAGQTELRYRLSDRFGLNGFVGTGAVFNNSFSFNDLKPNYGGGVRYFFDVEKGLSMRVDYGFGEKRPGEKRQSGLYLGLGESF</sequence>
<keyword evidence="3" id="KW-1185">Reference proteome</keyword>
<proteinExistence type="predicted"/>
<organism evidence="2 3">
    <name type="scientific">Mucilaginibacter straminoryzae</name>
    <dbReference type="NCBI Taxonomy" id="2932774"/>
    <lineage>
        <taxon>Bacteria</taxon>
        <taxon>Pseudomonadati</taxon>
        <taxon>Bacteroidota</taxon>
        <taxon>Sphingobacteriia</taxon>
        <taxon>Sphingobacteriales</taxon>
        <taxon>Sphingobacteriaceae</taxon>
        <taxon>Mucilaginibacter</taxon>
    </lineage>
</organism>